<accession>A0A5C6TVF2</accession>
<name>A0A5C6TVF2_9SPHN</name>
<gene>
    <name evidence="2" type="ORF">FRZ32_12110</name>
</gene>
<organism evidence="2 3">
    <name type="scientific">Allosphingosinicella ginsenosidimutans</name>
    <dbReference type="NCBI Taxonomy" id="1176539"/>
    <lineage>
        <taxon>Bacteria</taxon>
        <taxon>Pseudomonadati</taxon>
        <taxon>Pseudomonadota</taxon>
        <taxon>Alphaproteobacteria</taxon>
        <taxon>Sphingomonadales</taxon>
        <taxon>Sphingomonadaceae</taxon>
        <taxon>Allosphingosinicella</taxon>
    </lineage>
</organism>
<dbReference type="EMBL" id="VOQQ01000001">
    <property type="protein sequence ID" value="TXC64327.1"/>
    <property type="molecule type" value="Genomic_DNA"/>
</dbReference>
<keyword evidence="3" id="KW-1185">Reference proteome</keyword>
<feature type="signal peptide" evidence="1">
    <location>
        <begin position="1"/>
        <end position="21"/>
    </location>
</feature>
<comment type="caution">
    <text evidence="2">The sequence shown here is derived from an EMBL/GenBank/DDBJ whole genome shotgun (WGS) entry which is preliminary data.</text>
</comment>
<dbReference type="AlphaFoldDB" id="A0A5C6TVF2"/>
<evidence type="ECO:0000313" key="2">
    <source>
        <dbReference type="EMBL" id="TXC64327.1"/>
    </source>
</evidence>
<proteinExistence type="predicted"/>
<sequence>MGYKFVLALALAAAAAPMAAAQAPDAAAIEAQRTAMARLSWMEGRWRGPAVTQTPSGEHRVTQTERMGPALDGTIRVIEGKGFADDGRVAFHAFGIVSYDVRQQAYSMRSYAQGRVGDFPIRLTDTGMVWEIPAGPMTIRYTATVANGTWHEVGDRIVPGQPPQRFFEMTLTRIGDSDWPEAGAATAP</sequence>
<evidence type="ECO:0000313" key="3">
    <source>
        <dbReference type="Proteomes" id="UP000321249"/>
    </source>
</evidence>
<dbReference type="Proteomes" id="UP000321249">
    <property type="component" value="Unassembled WGS sequence"/>
</dbReference>
<protein>
    <submittedName>
        <fullName evidence="2">DUF1579 domain-containing protein</fullName>
    </submittedName>
</protein>
<dbReference type="RefSeq" id="WP_147043732.1">
    <property type="nucleotide sequence ID" value="NZ_BAABIR010000001.1"/>
</dbReference>
<evidence type="ECO:0000256" key="1">
    <source>
        <dbReference type="SAM" id="SignalP"/>
    </source>
</evidence>
<reference evidence="2 3" key="1">
    <citation type="journal article" date="2015" name="J. Microbiol.">
        <title>Sphingosinicella ginsenosidimutans sp. nov., with ginsenoside converting activity.</title>
        <authorList>
            <person name="Kim J.K."/>
            <person name="Kang M.S."/>
            <person name="Park S.C."/>
            <person name="Kim K.M."/>
            <person name="Choi K."/>
            <person name="Yoon M.H."/>
            <person name="Im W.T."/>
        </authorList>
    </citation>
    <scope>NUCLEOTIDE SEQUENCE [LARGE SCALE GENOMIC DNA]</scope>
    <source>
        <strain evidence="2 3">BS-11</strain>
    </source>
</reference>
<dbReference type="OrthoDB" id="7448322at2"/>
<keyword evidence="1" id="KW-0732">Signal</keyword>
<feature type="chain" id="PRO_5022936535" evidence="1">
    <location>
        <begin position="22"/>
        <end position="188"/>
    </location>
</feature>